<evidence type="ECO:0000313" key="3">
    <source>
        <dbReference type="Proteomes" id="UP000094580"/>
    </source>
</evidence>
<proteinExistence type="predicted"/>
<dbReference type="Proteomes" id="UP000094580">
    <property type="component" value="Unassembled WGS sequence"/>
</dbReference>
<keyword evidence="1" id="KW-0732">Signal</keyword>
<keyword evidence="3" id="KW-1185">Reference proteome</keyword>
<feature type="chain" id="PRO_5045343142" evidence="1">
    <location>
        <begin position="23"/>
        <end position="192"/>
    </location>
</feature>
<accession>A0ABX2ZV93</accession>
<feature type="signal peptide" evidence="1">
    <location>
        <begin position="1"/>
        <end position="22"/>
    </location>
</feature>
<comment type="caution">
    <text evidence="2">The sequence shown here is derived from an EMBL/GenBank/DDBJ whole genome shotgun (WGS) entry which is preliminary data.</text>
</comment>
<evidence type="ECO:0000313" key="2">
    <source>
        <dbReference type="EMBL" id="ODG92319.1"/>
    </source>
</evidence>
<reference evidence="2 3" key="1">
    <citation type="submission" date="2016-07" db="EMBL/GenBank/DDBJ databases">
        <authorList>
            <person name="Townsley L."/>
            <person name="Shank E.A."/>
        </authorList>
    </citation>
    <scope>NUCLEOTIDE SEQUENCE [LARGE SCALE GENOMIC DNA]</scope>
    <source>
        <strain evidence="2 3">CH01</strain>
    </source>
</reference>
<sequence>MKKIVSLLVFLSILVSSTPINAQEIPTDETSQEAFVIPVPQEEIDREEQQQLEQQNSKGRTPLYEYKTELVGTQITKKVKIGYAEGQPPKGTIFHSPGSFYWSNSGSKVTVTISVAYGAYSIGVTPGSISGTGVVVKSPYTGQAVKLLIHKDIEVKKYKQYRKTIMGSGKWEYVGDVYTKVPVLNHFTVVKV</sequence>
<dbReference type="RefSeq" id="WP_069033411.1">
    <property type="nucleotide sequence ID" value="NZ_MDKC01000009.1"/>
</dbReference>
<organism evidence="2 3">
    <name type="scientific">Gottfriedia luciferensis</name>
    <dbReference type="NCBI Taxonomy" id="178774"/>
    <lineage>
        <taxon>Bacteria</taxon>
        <taxon>Bacillati</taxon>
        <taxon>Bacillota</taxon>
        <taxon>Bacilli</taxon>
        <taxon>Bacillales</taxon>
        <taxon>Bacillaceae</taxon>
        <taxon>Gottfriedia</taxon>
    </lineage>
</organism>
<evidence type="ECO:0000256" key="1">
    <source>
        <dbReference type="SAM" id="SignalP"/>
    </source>
</evidence>
<protein>
    <submittedName>
        <fullName evidence="2">Uncharacterized protein</fullName>
    </submittedName>
</protein>
<gene>
    <name evidence="2" type="ORF">BED47_20295</name>
</gene>
<name>A0ABX2ZV93_9BACI</name>
<dbReference type="EMBL" id="MDKC01000009">
    <property type="protein sequence ID" value="ODG92319.1"/>
    <property type="molecule type" value="Genomic_DNA"/>
</dbReference>